<name>A0A556P6V7_9BACI</name>
<evidence type="ECO:0000313" key="9">
    <source>
        <dbReference type="Proteomes" id="UP000316425"/>
    </source>
</evidence>
<dbReference type="CDD" id="cd00534">
    <property type="entry name" value="DHNA_DHNTPE"/>
    <property type="match status" value="1"/>
</dbReference>
<dbReference type="NCBIfam" id="TIGR00526">
    <property type="entry name" value="folB_dom"/>
    <property type="match status" value="1"/>
</dbReference>
<dbReference type="NCBIfam" id="TIGR00525">
    <property type="entry name" value="folB"/>
    <property type="match status" value="1"/>
</dbReference>
<dbReference type="EMBL" id="VMHE01000034">
    <property type="protein sequence ID" value="TSJ60120.1"/>
    <property type="molecule type" value="Genomic_DNA"/>
</dbReference>
<evidence type="ECO:0000259" key="7">
    <source>
        <dbReference type="SMART" id="SM00905"/>
    </source>
</evidence>
<reference evidence="8 9" key="1">
    <citation type="submission" date="2019-07" db="EMBL/GenBank/DDBJ databases">
        <title>Allobacillus sp. nov. SKP isolated from shrimp paste of Euphausiacea.</title>
        <authorList>
            <person name="Kanchanasin P."/>
            <person name="Tanasupawat S."/>
            <person name="Shi W."/>
            <person name="Wu L."/>
            <person name="Ma J."/>
        </authorList>
    </citation>
    <scope>NUCLEOTIDE SEQUENCE [LARGE SCALE GENOMIC DNA]</scope>
    <source>
        <strain evidence="8 9">SKP4-8</strain>
    </source>
</reference>
<evidence type="ECO:0000256" key="6">
    <source>
        <dbReference type="RuleBase" id="RU362079"/>
    </source>
</evidence>
<dbReference type="AlphaFoldDB" id="A0A556P6V7"/>
<dbReference type="InterPro" id="IPR006157">
    <property type="entry name" value="FolB_dom"/>
</dbReference>
<evidence type="ECO:0000256" key="1">
    <source>
        <dbReference type="ARBA" id="ARBA00001353"/>
    </source>
</evidence>
<comment type="pathway">
    <text evidence="2 6">Cofactor biosynthesis; tetrahydrofolate biosynthesis; 2-amino-4-hydroxy-6-hydroxymethyl-7,8-dihydropteridine diphosphate from 7,8-dihydroneopterin triphosphate: step 3/4.</text>
</comment>
<dbReference type="Proteomes" id="UP000316425">
    <property type="component" value="Unassembled WGS sequence"/>
</dbReference>
<organism evidence="8 9">
    <name type="scientific">Allobacillus salarius</name>
    <dbReference type="NCBI Taxonomy" id="1955272"/>
    <lineage>
        <taxon>Bacteria</taxon>
        <taxon>Bacillati</taxon>
        <taxon>Bacillota</taxon>
        <taxon>Bacilli</taxon>
        <taxon>Bacillales</taxon>
        <taxon>Bacillaceae</taxon>
        <taxon>Allobacillus</taxon>
    </lineage>
</organism>
<dbReference type="RefSeq" id="WP_144089597.1">
    <property type="nucleotide sequence ID" value="NZ_VMHE01000034.1"/>
</dbReference>
<dbReference type="SUPFAM" id="SSF55620">
    <property type="entry name" value="Tetrahydrobiopterin biosynthesis enzymes-like"/>
    <property type="match status" value="1"/>
</dbReference>
<evidence type="ECO:0000256" key="5">
    <source>
        <dbReference type="ARBA" id="ARBA00023239"/>
    </source>
</evidence>
<dbReference type="GO" id="GO:0004150">
    <property type="term" value="F:dihydroneopterin aldolase activity"/>
    <property type="evidence" value="ECO:0007669"/>
    <property type="project" value="UniProtKB-UniRule"/>
</dbReference>
<dbReference type="GO" id="GO:0005737">
    <property type="term" value="C:cytoplasm"/>
    <property type="evidence" value="ECO:0007669"/>
    <property type="project" value="TreeGrafter"/>
</dbReference>
<dbReference type="PANTHER" id="PTHR42844">
    <property type="entry name" value="DIHYDRONEOPTERIN ALDOLASE 1-RELATED"/>
    <property type="match status" value="1"/>
</dbReference>
<keyword evidence="5 6" id="KW-0456">Lyase</keyword>
<dbReference type="FunFam" id="3.30.1130.10:FF:000003">
    <property type="entry name" value="7,8-dihydroneopterin aldolase"/>
    <property type="match status" value="1"/>
</dbReference>
<feature type="domain" description="Dihydroneopterin aldolase/epimerase" evidence="7">
    <location>
        <begin position="4"/>
        <end position="117"/>
    </location>
</feature>
<gene>
    <name evidence="8" type="primary">folB</name>
    <name evidence="8" type="ORF">FPQ13_12175</name>
</gene>
<accession>A0A556P6V7</accession>
<comment type="similarity">
    <text evidence="3 6">Belongs to the DHNA family.</text>
</comment>
<keyword evidence="9" id="KW-1185">Reference proteome</keyword>
<evidence type="ECO:0000256" key="2">
    <source>
        <dbReference type="ARBA" id="ARBA00005013"/>
    </source>
</evidence>
<dbReference type="GO" id="GO:0046656">
    <property type="term" value="P:folic acid biosynthetic process"/>
    <property type="evidence" value="ECO:0007669"/>
    <property type="project" value="UniProtKB-UniRule"/>
</dbReference>
<dbReference type="InterPro" id="IPR006156">
    <property type="entry name" value="Dihydroneopterin_aldolase"/>
</dbReference>
<dbReference type="GO" id="GO:0046654">
    <property type="term" value="P:tetrahydrofolate biosynthetic process"/>
    <property type="evidence" value="ECO:0007669"/>
    <property type="project" value="UniProtKB-UniRule"/>
</dbReference>
<keyword evidence="4 6" id="KW-0289">Folate biosynthesis</keyword>
<comment type="function">
    <text evidence="6">Catalyzes the conversion of 7,8-dihydroneopterin to 6-hydroxymethyl-7,8-dihydropterin.</text>
</comment>
<proteinExistence type="inferred from homology"/>
<dbReference type="InterPro" id="IPR043133">
    <property type="entry name" value="GTP-CH-I_C/QueF"/>
</dbReference>
<dbReference type="Gene3D" id="3.30.1130.10">
    <property type="match status" value="1"/>
</dbReference>
<comment type="caution">
    <text evidence="8">The sequence shown here is derived from an EMBL/GenBank/DDBJ whole genome shotgun (WGS) entry which is preliminary data.</text>
</comment>
<dbReference type="EC" id="4.1.2.25" evidence="6"/>
<dbReference type="OrthoDB" id="9803748at2"/>
<dbReference type="PANTHER" id="PTHR42844:SF1">
    <property type="entry name" value="DIHYDRONEOPTERIN ALDOLASE 1-RELATED"/>
    <property type="match status" value="1"/>
</dbReference>
<dbReference type="UniPathway" id="UPA00077">
    <property type="reaction ID" value="UER00154"/>
</dbReference>
<protein>
    <recommendedName>
        <fullName evidence="6">7,8-dihydroneopterin aldolase</fullName>
        <ecNumber evidence="6">4.1.2.25</ecNumber>
    </recommendedName>
</protein>
<dbReference type="SMART" id="SM00905">
    <property type="entry name" value="FolB"/>
    <property type="match status" value="1"/>
</dbReference>
<dbReference type="Pfam" id="PF02152">
    <property type="entry name" value="FolB"/>
    <property type="match status" value="1"/>
</dbReference>
<sequence length="124" mass="14105">MDKIKVNQMMFYGYHGLFAEENKLGQRFNVDVELMGDFRKAGQTDRMEDSIDYGKVYEVTKGIMEGKAHNLLESLAESIAQSMFESFSLLDVISVYIDKPGPPIPGYYQSVGVEVTRKRSDYEA</sequence>
<evidence type="ECO:0000256" key="3">
    <source>
        <dbReference type="ARBA" id="ARBA00005708"/>
    </source>
</evidence>
<evidence type="ECO:0000313" key="8">
    <source>
        <dbReference type="EMBL" id="TSJ60120.1"/>
    </source>
</evidence>
<comment type="catalytic activity">
    <reaction evidence="1 6">
        <text>7,8-dihydroneopterin = 6-hydroxymethyl-7,8-dihydropterin + glycolaldehyde</text>
        <dbReference type="Rhea" id="RHEA:10540"/>
        <dbReference type="ChEBI" id="CHEBI:17001"/>
        <dbReference type="ChEBI" id="CHEBI:17071"/>
        <dbReference type="ChEBI" id="CHEBI:44841"/>
        <dbReference type="EC" id="4.1.2.25"/>
    </reaction>
</comment>
<evidence type="ECO:0000256" key="4">
    <source>
        <dbReference type="ARBA" id="ARBA00022909"/>
    </source>
</evidence>